<comment type="caution">
    <text evidence="1">The sequence shown here is derived from an EMBL/GenBank/DDBJ whole genome shotgun (WGS) entry which is preliminary data.</text>
</comment>
<organism evidence="1 2">
    <name type="scientific">Trichinella murrelli</name>
    <dbReference type="NCBI Taxonomy" id="144512"/>
    <lineage>
        <taxon>Eukaryota</taxon>
        <taxon>Metazoa</taxon>
        <taxon>Ecdysozoa</taxon>
        <taxon>Nematoda</taxon>
        <taxon>Enoplea</taxon>
        <taxon>Dorylaimia</taxon>
        <taxon>Trichinellida</taxon>
        <taxon>Trichinellidae</taxon>
        <taxon>Trichinella</taxon>
    </lineage>
</organism>
<accession>A0A0V0UDB3</accession>
<reference evidence="1 2" key="1">
    <citation type="submission" date="2015-01" db="EMBL/GenBank/DDBJ databases">
        <title>Evolution of Trichinella species and genotypes.</title>
        <authorList>
            <person name="Korhonen P.K."/>
            <person name="Edoardo P."/>
            <person name="Giuseppe L.R."/>
            <person name="Gasser R.B."/>
        </authorList>
    </citation>
    <scope>NUCLEOTIDE SEQUENCE [LARGE SCALE GENOMIC DNA]</scope>
    <source>
        <strain evidence="1">ISS417</strain>
    </source>
</reference>
<dbReference type="EMBL" id="JYDJ01000018">
    <property type="protein sequence ID" value="KRX49257.1"/>
    <property type="molecule type" value="Genomic_DNA"/>
</dbReference>
<evidence type="ECO:0000313" key="1">
    <source>
        <dbReference type="EMBL" id="KRX49257.1"/>
    </source>
</evidence>
<keyword evidence="2" id="KW-1185">Reference proteome</keyword>
<gene>
    <name evidence="1" type="ORF">T05_3588</name>
</gene>
<dbReference type="OrthoDB" id="10354508at2759"/>
<name>A0A0V0UDB3_9BILA</name>
<evidence type="ECO:0000313" key="2">
    <source>
        <dbReference type="Proteomes" id="UP000055048"/>
    </source>
</evidence>
<sequence>MPEIRLQKLLGVHGTGQTEASRIQVIAAQTNARQWNDQYSTCVKQATTTRLAFVENQGDPVCFGNKVLKSI</sequence>
<proteinExistence type="predicted"/>
<dbReference type="Proteomes" id="UP000055048">
    <property type="component" value="Unassembled WGS sequence"/>
</dbReference>
<protein>
    <submittedName>
        <fullName evidence="1">Uncharacterized protein</fullName>
    </submittedName>
</protein>
<dbReference type="AlphaFoldDB" id="A0A0V0UDB3"/>